<dbReference type="CDD" id="cd18137">
    <property type="entry name" value="HLD_clamp_pol_III_gamma_tau"/>
    <property type="match status" value="1"/>
</dbReference>
<feature type="region of interest" description="Disordered" evidence="12">
    <location>
        <begin position="543"/>
        <end position="564"/>
    </location>
</feature>
<dbReference type="GO" id="GO:0046872">
    <property type="term" value="F:metal ion binding"/>
    <property type="evidence" value="ECO:0007669"/>
    <property type="project" value="UniProtKB-KW"/>
</dbReference>
<evidence type="ECO:0000256" key="7">
    <source>
        <dbReference type="ARBA" id="ARBA00022741"/>
    </source>
</evidence>
<dbReference type="InterPro" id="IPR050238">
    <property type="entry name" value="DNA_Rep/Repair_Clamp_Loader"/>
</dbReference>
<feature type="region of interest" description="Disordered" evidence="12">
    <location>
        <begin position="448"/>
        <end position="526"/>
    </location>
</feature>
<evidence type="ECO:0000256" key="1">
    <source>
        <dbReference type="ARBA" id="ARBA00006360"/>
    </source>
</evidence>
<dbReference type="GO" id="GO:0005524">
    <property type="term" value="F:ATP binding"/>
    <property type="evidence" value="ECO:0007669"/>
    <property type="project" value="UniProtKB-KW"/>
</dbReference>
<dbReference type="Gene3D" id="3.40.50.300">
    <property type="entry name" value="P-loop containing nucleotide triphosphate hydrolases"/>
    <property type="match status" value="1"/>
</dbReference>
<feature type="region of interest" description="Disordered" evidence="12">
    <location>
        <begin position="394"/>
        <end position="434"/>
    </location>
</feature>
<dbReference type="NCBIfam" id="NF005942">
    <property type="entry name" value="PRK07994.1"/>
    <property type="match status" value="1"/>
</dbReference>
<dbReference type="Gene3D" id="1.10.8.60">
    <property type="match status" value="1"/>
</dbReference>
<dbReference type="PATRIC" id="fig|1353533.3.peg.5424"/>
<keyword evidence="7" id="KW-0547">Nucleotide-binding</keyword>
<feature type="domain" description="AAA+ ATPase" evidence="13">
    <location>
        <begin position="37"/>
        <end position="178"/>
    </location>
</feature>
<feature type="compositionally biased region" description="Polar residues" evidence="12">
    <location>
        <begin position="448"/>
        <end position="466"/>
    </location>
</feature>
<keyword evidence="5" id="KW-0235">DNA replication</keyword>
<dbReference type="GO" id="GO:0006261">
    <property type="term" value="P:DNA-templated DNA replication"/>
    <property type="evidence" value="ECO:0007669"/>
    <property type="project" value="TreeGrafter"/>
</dbReference>
<comment type="caution">
    <text evidence="14">The sequence shown here is derived from an EMBL/GenBank/DDBJ whole genome shotgun (WGS) entry which is preliminary data.</text>
</comment>
<proteinExistence type="inferred from homology"/>
<dbReference type="Pfam" id="PF13177">
    <property type="entry name" value="DNA_pol3_delta2"/>
    <property type="match status" value="1"/>
</dbReference>
<keyword evidence="9" id="KW-0067">ATP-binding</keyword>
<keyword evidence="6" id="KW-0479">Metal-binding</keyword>
<dbReference type="GO" id="GO:0003887">
    <property type="term" value="F:DNA-directed DNA polymerase activity"/>
    <property type="evidence" value="ECO:0007669"/>
    <property type="project" value="UniProtKB-KW"/>
</dbReference>
<dbReference type="InterPro" id="IPR012763">
    <property type="entry name" value="DNA_pol_III_sug/sutau_N"/>
</dbReference>
<evidence type="ECO:0000256" key="9">
    <source>
        <dbReference type="ARBA" id="ARBA00022840"/>
    </source>
</evidence>
<dbReference type="CDD" id="cd00009">
    <property type="entry name" value="AAA"/>
    <property type="match status" value="1"/>
</dbReference>
<dbReference type="InterPro" id="IPR022754">
    <property type="entry name" value="DNA_pol_III_gamma-3"/>
</dbReference>
<sequence>MSYQVLARKWRPQSFHEMMGQEHVKQALINALNEQRLHHAYLFTGTRGVGKTTIARIFAKSLNCEQGISSTPCGQCGTCEEIESGKFIDLIEIDAASRTKVEDTREILDNVQYAPTRGRYKVYLIDEVHMLSKHSFNALLKTLEEPPEHVKFLLATTDPQKLPITILSRCLQFNLNAMAKGQIVEQLSKILPQENFQFEEDALHILAKAADGSMRDALSLTDQAIAQTNGHLTVNAVQQMLGLMDSAHAMLLMSAVLCQDGNALMAEIDNIALKNGNFVSVIDDLIALLHVIQLTQLVPQAAHVGQFDQQQVKTLAEQISTQTAQLLYQLLLSGKKDLNWAPDAKLGFEMVMLRLLAFEGTDFAQSNTTIQASSTGQPVAKKSKAGALRDILNNNQKKTVIEPKVANSEPPQSAPINTPQTIPAEPSPAEPPLTTAAQTAQIPNTQQTLPAESTQTPATQTAPISNTPQQTQVQAVPAQMQTPQSAQPQPQQGHVHTAAGQTGMTPEPAKLDSASPIQSAQQDAMPEYEQQYNDIMAQAAAQGFNEHSQQSSYSSDNSEAQHTVHNDAPTGQLYAQKQGQAQSAIAKILQNRQISGAGKLLGGNDTPKKLESSNRDTQGQLPPANIDGNINHDMPTSRARVDQSQAISNSNHQPAVTNVPRSEPPSRPKKVEITERFKKDESKLAPELLEQLSPQPAKEDVQEHVIEMPIPENFTSPISSLKFAYEKDDWANLIEKMALSGRVRQFALHAMYEKQGGVCVLQAEQSQQHLDSPMLRDKLQQSFSLALNEPVELRMEFIDKVQATPFLIQQEIDQQRYLEAVDAVNSDPIIQTMVAEFDAVVNEKSVKAL</sequence>
<evidence type="ECO:0000256" key="4">
    <source>
        <dbReference type="ARBA" id="ARBA00022695"/>
    </source>
</evidence>
<evidence type="ECO:0000259" key="13">
    <source>
        <dbReference type="SMART" id="SM00382"/>
    </source>
</evidence>
<feature type="compositionally biased region" description="Polar residues" evidence="12">
    <location>
        <begin position="409"/>
        <end position="421"/>
    </location>
</feature>
<dbReference type="Pfam" id="PF12169">
    <property type="entry name" value="DNA_pol3_gamma3"/>
    <property type="match status" value="1"/>
</dbReference>
<dbReference type="RefSeq" id="WP_023402238.1">
    <property type="nucleotide sequence ID" value="NZ_AUSV01000136.1"/>
</dbReference>
<dbReference type="FunFam" id="3.40.50.300:FF:000014">
    <property type="entry name" value="DNA polymerase III subunit gamma/tau"/>
    <property type="match status" value="1"/>
</dbReference>
<feature type="compositionally biased region" description="Low complexity" evidence="12">
    <location>
        <begin position="548"/>
        <end position="561"/>
    </location>
</feature>
<dbReference type="InterPro" id="IPR027417">
    <property type="entry name" value="P-loop_NTPase"/>
</dbReference>
<comment type="catalytic activity">
    <reaction evidence="11">
        <text>DNA(n) + a 2'-deoxyribonucleoside 5'-triphosphate = DNA(n+1) + diphosphate</text>
        <dbReference type="Rhea" id="RHEA:22508"/>
        <dbReference type="Rhea" id="RHEA-COMP:17339"/>
        <dbReference type="Rhea" id="RHEA-COMP:17340"/>
        <dbReference type="ChEBI" id="CHEBI:33019"/>
        <dbReference type="ChEBI" id="CHEBI:61560"/>
        <dbReference type="ChEBI" id="CHEBI:173112"/>
        <dbReference type="EC" id="2.7.7.7"/>
    </reaction>
</comment>
<keyword evidence="3" id="KW-0808">Transferase</keyword>
<dbReference type="InterPro" id="IPR021029">
    <property type="entry name" value="DNA_pol_III_tau_dom-5"/>
</dbReference>
<name>V4HKP7_PSEL2</name>
<dbReference type="Proteomes" id="UP000017820">
    <property type="component" value="Unassembled WGS sequence"/>
</dbReference>
<dbReference type="AlphaFoldDB" id="V4HKP7"/>
<evidence type="ECO:0000256" key="6">
    <source>
        <dbReference type="ARBA" id="ARBA00022723"/>
    </source>
</evidence>
<reference evidence="14 15" key="1">
    <citation type="submission" date="2013-07" db="EMBL/GenBank/DDBJ databases">
        <title>Draft genome sequence of Pseudoalteromonas luteoviolacea 2ta16.</title>
        <authorList>
            <person name="Allen E.E."/>
            <person name="Azam F."/>
            <person name="Podell S."/>
        </authorList>
    </citation>
    <scope>NUCLEOTIDE SEQUENCE [LARGE SCALE GENOMIC DNA]</scope>
    <source>
        <strain evidence="14 15">2ta16</strain>
    </source>
</reference>
<dbReference type="Pfam" id="PF12170">
    <property type="entry name" value="DNA_pol3_tau_5"/>
    <property type="match status" value="1"/>
</dbReference>
<keyword evidence="10" id="KW-0239">DNA-directed DNA polymerase</keyword>
<dbReference type="NCBIfam" id="TIGR02397">
    <property type="entry name" value="dnaX_nterm"/>
    <property type="match status" value="1"/>
</dbReference>
<evidence type="ECO:0000313" key="15">
    <source>
        <dbReference type="Proteomes" id="UP000017820"/>
    </source>
</evidence>
<protein>
    <recommendedName>
        <fullName evidence="2">DNA-directed DNA polymerase</fullName>
        <ecNumber evidence="2">2.7.7.7</ecNumber>
    </recommendedName>
</protein>
<evidence type="ECO:0000256" key="12">
    <source>
        <dbReference type="SAM" id="MobiDB-lite"/>
    </source>
</evidence>
<dbReference type="PANTHER" id="PTHR11669:SF0">
    <property type="entry name" value="PROTEIN STICHEL-LIKE 2"/>
    <property type="match status" value="1"/>
</dbReference>
<evidence type="ECO:0000256" key="2">
    <source>
        <dbReference type="ARBA" id="ARBA00012417"/>
    </source>
</evidence>
<evidence type="ECO:0000256" key="10">
    <source>
        <dbReference type="ARBA" id="ARBA00022932"/>
    </source>
</evidence>
<dbReference type="FunFam" id="1.20.272.10:FF:000003">
    <property type="entry name" value="DNA polymerase III subunit gamma/tau"/>
    <property type="match status" value="1"/>
</dbReference>
<dbReference type="InterPro" id="IPR038249">
    <property type="entry name" value="PolIII_tau_V_sf"/>
</dbReference>
<dbReference type="EMBL" id="AUSV01000136">
    <property type="protein sequence ID" value="ESP90313.1"/>
    <property type="molecule type" value="Genomic_DNA"/>
</dbReference>
<dbReference type="SUPFAM" id="SSF52540">
    <property type="entry name" value="P-loop containing nucleoside triphosphate hydrolases"/>
    <property type="match status" value="1"/>
</dbReference>
<dbReference type="InterPro" id="IPR045085">
    <property type="entry name" value="HLD_clamp_pol_III_gamma_tau"/>
</dbReference>
<feature type="compositionally biased region" description="Polar residues" evidence="12">
    <location>
        <begin position="642"/>
        <end position="660"/>
    </location>
</feature>
<evidence type="ECO:0000256" key="3">
    <source>
        <dbReference type="ARBA" id="ARBA00022679"/>
    </source>
</evidence>
<dbReference type="InterPro" id="IPR003593">
    <property type="entry name" value="AAA+_ATPase"/>
</dbReference>
<dbReference type="InterPro" id="IPR008921">
    <property type="entry name" value="DNA_pol3_clamp-load_cplx_C"/>
</dbReference>
<dbReference type="Gene3D" id="1.20.272.10">
    <property type="match status" value="1"/>
</dbReference>
<dbReference type="SMART" id="SM00382">
    <property type="entry name" value="AAA"/>
    <property type="match status" value="1"/>
</dbReference>
<dbReference type="FunFam" id="1.10.8.60:FF:000013">
    <property type="entry name" value="DNA polymerase III subunit gamma/tau"/>
    <property type="match status" value="1"/>
</dbReference>
<evidence type="ECO:0000256" key="5">
    <source>
        <dbReference type="ARBA" id="ARBA00022705"/>
    </source>
</evidence>
<evidence type="ECO:0000313" key="14">
    <source>
        <dbReference type="EMBL" id="ESP90313.1"/>
    </source>
</evidence>
<dbReference type="SUPFAM" id="SSF48019">
    <property type="entry name" value="post-AAA+ oligomerization domain-like"/>
    <property type="match status" value="1"/>
</dbReference>
<keyword evidence="8" id="KW-0862">Zinc</keyword>
<evidence type="ECO:0000256" key="11">
    <source>
        <dbReference type="ARBA" id="ARBA00049244"/>
    </source>
</evidence>
<dbReference type="PANTHER" id="PTHR11669">
    <property type="entry name" value="REPLICATION FACTOR C / DNA POLYMERASE III GAMMA-TAU SUBUNIT"/>
    <property type="match status" value="1"/>
</dbReference>
<feature type="compositionally biased region" description="Low complexity" evidence="12">
    <location>
        <begin position="467"/>
        <end position="492"/>
    </location>
</feature>
<dbReference type="Gene3D" id="3.30.300.150">
    <property type="entry name" value="DNA polymerase III, tau subunit, domain V"/>
    <property type="match status" value="1"/>
</dbReference>
<dbReference type="GO" id="GO:0003677">
    <property type="term" value="F:DNA binding"/>
    <property type="evidence" value="ECO:0007669"/>
    <property type="project" value="InterPro"/>
</dbReference>
<keyword evidence="4" id="KW-0548">Nucleotidyltransferase</keyword>
<accession>V4HKP7</accession>
<comment type="similarity">
    <text evidence="1">Belongs to the DnaX/STICHEL family.</text>
</comment>
<organism evidence="14 15">
    <name type="scientific">Pseudoalteromonas luteoviolacea (strain 2ta16)</name>
    <dbReference type="NCBI Taxonomy" id="1353533"/>
    <lineage>
        <taxon>Bacteria</taxon>
        <taxon>Pseudomonadati</taxon>
        <taxon>Pseudomonadota</taxon>
        <taxon>Gammaproteobacteria</taxon>
        <taxon>Alteromonadales</taxon>
        <taxon>Pseudoalteromonadaceae</taxon>
        <taxon>Pseudoalteromonas</taxon>
    </lineage>
</organism>
<dbReference type="NCBIfam" id="NF004046">
    <property type="entry name" value="PRK05563.1"/>
    <property type="match status" value="1"/>
</dbReference>
<dbReference type="Pfam" id="PF22608">
    <property type="entry name" value="DNAX_ATPase_lid"/>
    <property type="match status" value="1"/>
</dbReference>
<gene>
    <name evidence="14" type="ORF">PL2TA16_02000</name>
</gene>
<evidence type="ECO:0000256" key="8">
    <source>
        <dbReference type="ARBA" id="ARBA00022833"/>
    </source>
</evidence>
<feature type="region of interest" description="Disordered" evidence="12">
    <location>
        <begin position="597"/>
        <end position="669"/>
    </location>
</feature>
<dbReference type="GO" id="GO:0009360">
    <property type="term" value="C:DNA polymerase III complex"/>
    <property type="evidence" value="ECO:0007669"/>
    <property type="project" value="InterPro"/>
</dbReference>
<dbReference type="EC" id="2.7.7.7" evidence="2"/>